<dbReference type="GO" id="GO:0005524">
    <property type="term" value="F:ATP binding"/>
    <property type="evidence" value="ECO:0007669"/>
    <property type="project" value="UniProtKB-KW"/>
</dbReference>
<dbReference type="SUPFAM" id="SSF53244">
    <property type="entry name" value="MurD-like peptide ligases, peptide-binding domain"/>
    <property type="match status" value="1"/>
</dbReference>
<evidence type="ECO:0000259" key="11">
    <source>
        <dbReference type="Pfam" id="PF01225"/>
    </source>
</evidence>
<dbReference type="InterPro" id="IPR013221">
    <property type="entry name" value="Mur_ligase_cen"/>
</dbReference>
<dbReference type="Proteomes" id="UP000298264">
    <property type="component" value="Unassembled WGS sequence"/>
</dbReference>
<dbReference type="InterPro" id="IPR035911">
    <property type="entry name" value="MurE/MurF_N"/>
</dbReference>
<dbReference type="SUPFAM" id="SSF53623">
    <property type="entry name" value="MurD-like peptide ligases, catalytic domain"/>
    <property type="match status" value="1"/>
</dbReference>
<proteinExistence type="predicted"/>
<gene>
    <name evidence="14" type="ORF">EHS11_15655</name>
</gene>
<dbReference type="PANTHER" id="PTHR43024">
    <property type="entry name" value="UDP-N-ACETYLMURAMOYL-TRIPEPTIDE--D-ALANYL-D-ALANINE LIGASE"/>
    <property type="match status" value="1"/>
</dbReference>
<dbReference type="InterPro" id="IPR036565">
    <property type="entry name" value="Mur-like_cat_sf"/>
</dbReference>
<evidence type="ECO:0000256" key="10">
    <source>
        <dbReference type="RuleBase" id="RU004136"/>
    </source>
</evidence>
<evidence type="ECO:0000256" key="3">
    <source>
        <dbReference type="ARBA" id="ARBA00022618"/>
    </source>
</evidence>
<dbReference type="Gene3D" id="3.40.1390.10">
    <property type="entry name" value="MurE/MurF, N-terminal domain"/>
    <property type="match status" value="1"/>
</dbReference>
<evidence type="ECO:0000313" key="14">
    <source>
        <dbReference type="EMBL" id="TGN08343.1"/>
    </source>
</evidence>
<dbReference type="GO" id="GO:0008360">
    <property type="term" value="P:regulation of cell shape"/>
    <property type="evidence" value="ECO:0007669"/>
    <property type="project" value="UniProtKB-KW"/>
</dbReference>
<evidence type="ECO:0000259" key="13">
    <source>
        <dbReference type="Pfam" id="PF08245"/>
    </source>
</evidence>
<dbReference type="InterPro" id="IPR005863">
    <property type="entry name" value="UDP-N-AcMur_synth"/>
</dbReference>
<dbReference type="UniPathway" id="UPA00219"/>
<evidence type="ECO:0000256" key="1">
    <source>
        <dbReference type="ARBA" id="ARBA00022490"/>
    </source>
</evidence>
<sequence length="462" mass="51923">MISHFRYSLFTVLKVLNQKDSFGPDSGFLFKYISTSSVECKPGSLFIPLKDKRDGHDFIPDAISRGADYFLCEKGNPILHKLSESDKSKAILVKDSLASLGILAQFHKNRFSPLIIAVTGSSGKTTTKELVGNLFRFLPKSSLVVTEKNYNNEIGVPFTLFRITESTQVVVCEMGMNHRGEIARLSRIANPNIALITNIGSAHIEYLKKPENIALEKADITEGMNEAGILFLPEDAAYLSEVKTYLKKKKKNLMFWKQSEKSDLKILKESKEGFLLSYRGHQVHWKIPGIALLSNVRGMLAIGEYLKLPEAHLVNAIETYHPPDKRMNIQKKHYTIINDTYNANPESMESSILASVQIASGKPLVWVLGTMKELGKYSKHYHKKIGVVLKDFPEGILLTYGKDAKEIANARKIGFNLSFDETEEGRILLVKWIKDHASKGTVILVKGSRSMKMETLVADWEE</sequence>
<dbReference type="Gene3D" id="3.40.1190.10">
    <property type="entry name" value="Mur-like, catalytic domain"/>
    <property type="match status" value="1"/>
</dbReference>
<feature type="domain" description="Mur ligase N-terminal catalytic" evidence="11">
    <location>
        <begin position="32"/>
        <end position="106"/>
    </location>
</feature>
<dbReference type="Pfam" id="PF08245">
    <property type="entry name" value="Mur_ligase_M"/>
    <property type="match status" value="1"/>
</dbReference>
<keyword evidence="1" id="KW-0963">Cytoplasm</keyword>
<comment type="function">
    <text evidence="10">Involved in cell wall formation. Catalyzes the final step in the synthesis of UDP-N-acetylmuramoyl-pentapeptide, the precursor of murein.</text>
</comment>
<dbReference type="NCBIfam" id="TIGR01143">
    <property type="entry name" value="murF"/>
    <property type="match status" value="1"/>
</dbReference>
<dbReference type="SUPFAM" id="SSF63418">
    <property type="entry name" value="MurE/MurF N-terminal domain"/>
    <property type="match status" value="1"/>
</dbReference>
<keyword evidence="7 10" id="KW-0573">Peptidoglycan synthesis</keyword>
<dbReference type="EC" id="6.3.2.10" evidence="10"/>
<dbReference type="InterPro" id="IPR004101">
    <property type="entry name" value="Mur_ligase_C"/>
</dbReference>
<evidence type="ECO:0000256" key="4">
    <source>
        <dbReference type="ARBA" id="ARBA00022741"/>
    </source>
</evidence>
<evidence type="ECO:0000256" key="2">
    <source>
        <dbReference type="ARBA" id="ARBA00022598"/>
    </source>
</evidence>
<feature type="domain" description="Mur ligase C-terminal" evidence="12">
    <location>
        <begin position="326"/>
        <end position="449"/>
    </location>
</feature>
<feature type="domain" description="Mur ligase central" evidence="13">
    <location>
        <begin position="118"/>
        <end position="298"/>
    </location>
</feature>
<evidence type="ECO:0000259" key="12">
    <source>
        <dbReference type="Pfam" id="PF02875"/>
    </source>
</evidence>
<dbReference type="GO" id="GO:0008766">
    <property type="term" value="F:UDP-N-acetylmuramoylalanyl-D-glutamyl-2,6-diaminopimelate-D-alanyl-D-alanine ligase activity"/>
    <property type="evidence" value="ECO:0007669"/>
    <property type="project" value="RHEA"/>
</dbReference>
<evidence type="ECO:0000256" key="6">
    <source>
        <dbReference type="ARBA" id="ARBA00022960"/>
    </source>
</evidence>
<dbReference type="AlphaFoldDB" id="A0A4R9LN88"/>
<dbReference type="InterPro" id="IPR051046">
    <property type="entry name" value="MurCDEF_CellWall_CoF430Synth"/>
</dbReference>
<evidence type="ECO:0000313" key="15">
    <source>
        <dbReference type="Proteomes" id="UP000298264"/>
    </source>
</evidence>
<dbReference type="GO" id="GO:0047480">
    <property type="term" value="F:UDP-N-acetylmuramoyl-tripeptide-D-alanyl-D-alanine ligase activity"/>
    <property type="evidence" value="ECO:0007669"/>
    <property type="project" value="UniProtKB-EC"/>
</dbReference>
<evidence type="ECO:0000256" key="8">
    <source>
        <dbReference type="ARBA" id="ARBA00023306"/>
    </source>
</evidence>
<keyword evidence="9 10" id="KW-0961">Cell wall biogenesis/degradation</keyword>
<dbReference type="Pfam" id="PF02875">
    <property type="entry name" value="Mur_ligase_C"/>
    <property type="match status" value="1"/>
</dbReference>
<evidence type="ECO:0000256" key="7">
    <source>
        <dbReference type="ARBA" id="ARBA00022984"/>
    </source>
</evidence>
<evidence type="ECO:0000256" key="5">
    <source>
        <dbReference type="ARBA" id="ARBA00022840"/>
    </source>
</evidence>
<keyword evidence="8 10" id="KW-0131">Cell cycle</keyword>
<dbReference type="EMBL" id="RQHV01000061">
    <property type="protein sequence ID" value="TGN08343.1"/>
    <property type="molecule type" value="Genomic_DNA"/>
</dbReference>
<dbReference type="InterPro" id="IPR036615">
    <property type="entry name" value="Mur_ligase_C_dom_sf"/>
</dbReference>
<name>A0A4R9LN88_9LEPT</name>
<dbReference type="RefSeq" id="WP_135765294.1">
    <property type="nucleotide sequence ID" value="NZ_RQHV01000061.1"/>
</dbReference>
<comment type="catalytic activity">
    <reaction evidence="10">
        <text>D-alanyl-D-alanine + UDP-N-acetyl-alpha-D-muramoyl-L-alanyl-gamma-D-glutamyl-meso-2,6-diaminopimelate + ATP = UDP-N-acetyl-alpha-D-muramoyl-L-alanyl-gamma-D-glutamyl-meso-2,6-diaminopimeloyl-D-alanyl-D-alanine + ADP + phosphate + H(+)</text>
        <dbReference type="Rhea" id="RHEA:28374"/>
        <dbReference type="ChEBI" id="CHEBI:15378"/>
        <dbReference type="ChEBI" id="CHEBI:30616"/>
        <dbReference type="ChEBI" id="CHEBI:43474"/>
        <dbReference type="ChEBI" id="CHEBI:57822"/>
        <dbReference type="ChEBI" id="CHEBI:61386"/>
        <dbReference type="ChEBI" id="CHEBI:83905"/>
        <dbReference type="ChEBI" id="CHEBI:456216"/>
        <dbReference type="EC" id="6.3.2.10"/>
    </reaction>
</comment>
<protein>
    <recommendedName>
        <fullName evidence="10">UDP-N-acetylmuramoyl-tripeptide--D-alanyl-D-alanine ligase</fullName>
        <ecNumber evidence="10">6.3.2.10</ecNumber>
    </recommendedName>
</protein>
<keyword evidence="4" id="KW-0547">Nucleotide-binding</keyword>
<organism evidence="14 15">
    <name type="scientific">Leptospira ilyithenensis</name>
    <dbReference type="NCBI Taxonomy" id="2484901"/>
    <lineage>
        <taxon>Bacteria</taxon>
        <taxon>Pseudomonadati</taxon>
        <taxon>Spirochaetota</taxon>
        <taxon>Spirochaetia</taxon>
        <taxon>Leptospirales</taxon>
        <taxon>Leptospiraceae</taxon>
        <taxon>Leptospira</taxon>
    </lineage>
</organism>
<keyword evidence="5" id="KW-0067">ATP-binding</keyword>
<dbReference type="PANTHER" id="PTHR43024:SF1">
    <property type="entry name" value="UDP-N-ACETYLMURAMOYL-TRIPEPTIDE--D-ALANYL-D-ALANINE LIGASE"/>
    <property type="match status" value="1"/>
</dbReference>
<dbReference type="Gene3D" id="3.90.190.20">
    <property type="entry name" value="Mur ligase, C-terminal domain"/>
    <property type="match status" value="1"/>
</dbReference>
<dbReference type="OrthoDB" id="9801978at2"/>
<accession>A0A4R9LN88</accession>
<dbReference type="Pfam" id="PF01225">
    <property type="entry name" value="Mur_ligase"/>
    <property type="match status" value="1"/>
</dbReference>
<dbReference type="GO" id="GO:0009252">
    <property type="term" value="P:peptidoglycan biosynthetic process"/>
    <property type="evidence" value="ECO:0007669"/>
    <property type="project" value="UniProtKB-UniPathway"/>
</dbReference>
<comment type="subcellular location">
    <subcellularLocation>
        <location evidence="10">Cytoplasm</location>
    </subcellularLocation>
</comment>
<evidence type="ECO:0000256" key="9">
    <source>
        <dbReference type="ARBA" id="ARBA00023316"/>
    </source>
</evidence>
<dbReference type="GO" id="GO:0071555">
    <property type="term" value="P:cell wall organization"/>
    <property type="evidence" value="ECO:0007669"/>
    <property type="project" value="UniProtKB-KW"/>
</dbReference>
<keyword evidence="6 10" id="KW-0133">Cell shape</keyword>
<dbReference type="InterPro" id="IPR000713">
    <property type="entry name" value="Mur_ligase_N"/>
</dbReference>
<keyword evidence="3 10" id="KW-0132">Cell division</keyword>
<reference evidence="14" key="1">
    <citation type="journal article" date="2019" name="PLoS Negl. Trop. Dis.">
        <title>Revisiting the worldwide diversity of Leptospira species in the environment.</title>
        <authorList>
            <person name="Vincent A.T."/>
            <person name="Schiettekatte O."/>
            <person name="Bourhy P."/>
            <person name="Veyrier F.J."/>
            <person name="Picardeau M."/>
        </authorList>
    </citation>
    <scope>NUCLEOTIDE SEQUENCE [LARGE SCALE GENOMIC DNA]</scope>
    <source>
        <strain evidence="14">201400974</strain>
    </source>
</reference>
<comment type="caution">
    <text evidence="14">The sequence shown here is derived from an EMBL/GenBank/DDBJ whole genome shotgun (WGS) entry which is preliminary data.</text>
</comment>
<dbReference type="GO" id="GO:0051301">
    <property type="term" value="P:cell division"/>
    <property type="evidence" value="ECO:0007669"/>
    <property type="project" value="UniProtKB-KW"/>
</dbReference>
<keyword evidence="15" id="KW-1185">Reference proteome</keyword>
<comment type="pathway">
    <text evidence="10">Cell wall biogenesis; peptidoglycan biosynthesis.</text>
</comment>
<keyword evidence="2 14" id="KW-0436">Ligase</keyword>
<dbReference type="GO" id="GO:0005737">
    <property type="term" value="C:cytoplasm"/>
    <property type="evidence" value="ECO:0007669"/>
    <property type="project" value="UniProtKB-SubCell"/>
</dbReference>